<evidence type="ECO:0000313" key="4">
    <source>
        <dbReference type="Proteomes" id="UP000467635"/>
    </source>
</evidence>
<reference evidence="3 4" key="1">
    <citation type="submission" date="2019-11" db="EMBL/GenBank/DDBJ databases">
        <title>Draft Genome Sequence of Plant Growth-Promoting Rhizosphere-Associated Bacteria.</title>
        <authorList>
            <person name="Vasilyev I.Y."/>
            <person name="Radchenko V."/>
            <person name="Ilnitskaya E.V."/>
        </authorList>
    </citation>
    <scope>NUCLEOTIDE SEQUENCE [LARGE SCALE GENOMIC DNA]</scope>
    <source>
        <strain evidence="2 4">VRA_01-1sq_f</strain>
        <strain evidence="1 3">VRA_1sq_f</strain>
    </source>
</reference>
<dbReference type="Proteomes" id="UP000437575">
    <property type="component" value="Unassembled WGS sequence"/>
</dbReference>
<accession>A0A6A8LQX8</accession>
<dbReference type="EMBL" id="WKKX01000022">
    <property type="protein sequence ID" value="MSE07380.1"/>
    <property type="molecule type" value="Genomic_DNA"/>
</dbReference>
<organism evidence="1 3">
    <name type="scientific">Ligilactobacillus salivarius</name>
    <dbReference type="NCBI Taxonomy" id="1624"/>
    <lineage>
        <taxon>Bacteria</taxon>
        <taxon>Bacillati</taxon>
        <taxon>Bacillota</taxon>
        <taxon>Bacilli</taxon>
        <taxon>Lactobacillales</taxon>
        <taxon>Lactobacillaceae</taxon>
        <taxon>Ligilactobacillus</taxon>
    </lineage>
</organism>
<dbReference type="Proteomes" id="UP000467635">
    <property type="component" value="Unassembled WGS sequence"/>
</dbReference>
<protein>
    <submittedName>
        <fullName evidence="1">Uncharacterized protein</fullName>
    </submittedName>
</protein>
<dbReference type="AlphaFoldDB" id="A0A6A8LQX8"/>
<dbReference type="EMBL" id="WKKZ01000001">
    <property type="protein sequence ID" value="MSE04319.1"/>
    <property type="molecule type" value="Genomic_DNA"/>
</dbReference>
<evidence type="ECO:0000313" key="2">
    <source>
        <dbReference type="EMBL" id="MSE07380.1"/>
    </source>
</evidence>
<proteinExistence type="predicted"/>
<name>A0A6A8LQX8_9LACO</name>
<evidence type="ECO:0000313" key="3">
    <source>
        <dbReference type="Proteomes" id="UP000437575"/>
    </source>
</evidence>
<sequence length="79" mass="8760">MTETEKLTKQRNLVAAAFNAIESKSVSLAMKAEDDEKRQADAFGLGRKLSYGAVYVTPILHKLLALQSRFLSGLMFLRA</sequence>
<evidence type="ECO:0000313" key="1">
    <source>
        <dbReference type="EMBL" id="MSE04319.1"/>
    </source>
</evidence>
<gene>
    <name evidence="2" type="ORF">GKC33_01200</name>
    <name evidence="1" type="ORF">GKC34_00300</name>
</gene>
<comment type="caution">
    <text evidence="1">The sequence shown here is derived from an EMBL/GenBank/DDBJ whole genome shotgun (WGS) entry which is preliminary data.</text>
</comment>